<dbReference type="InterPro" id="IPR007627">
    <property type="entry name" value="RNA_pol_sigma70_r2"/>
</dbReference>
<dbReference type="Gene3D" id="1.10.10.10">
    <property type="entry name" value="Winged helix-like DNA-binding domain superfamily/Winged helix DNA-binding domain"/>
    <property type="match status" value="1"/>
</dbReference>
<dbReference type="InterPro" id="IPR013325">
    <property type="entry name" value="RNA_pol_sigma_r2"/>
</dbReference>
<sequence length="191" mass="21962">MNNKSSVSKTFLSYRKQIIKAISGIVKRDDIEDIVQETFVKTYEAELKQEITYERTYMLKTARNLALNHVSRASETLSEEFSEDITSPKELIQNNIEKQVESKERFLHFCKATDTLSSEVKRVFILKKVYGLSQREIANQLSLSESTVEKHVAKGLHLCAVYLQNLNKNDSDNVINSRAINKLATSIWRSK</sequence>
<evidence type="ECO:0000256" key="1">
    <source>
        <dbReference type="ARBA" id="ARBA00010641"/>
    </source>
</evidence>
<evidence type="ECO:0000313" key="8">
    <source>
        <dbReference type="Proteomes" id="UP001652504"/>
    </source>
</evidence>
<dbReference type="EMBL" id="JAOWKX010000005">
    <property type="protein sequence ID" value="MCV2885348.1"/>
    <property type="molecule type" value="Genomic_DNA"/>
</dbReference>
<keyword evidence="4" id="KW-0804">Transcription</keyword>
<keyword evidence="8" id="KW-1185">Reference proteome</keyword>
<gene>
    <name evidence="7" type="ORF">OE749_11650</name>
</gene>
<dbReference type="Pfam" id="PF04542">
    <property type="entry name" value="Sigma70_r2"/>
    <property type="match status" value="1"/>
</dbReference>
<dbReference type="InterPro" id="IPR014284">
    <property type="entry name" value="RNA_pol_sigma-70_dom"/>
</dbReference>
<keyword evidence="3" id="KW-0731">Sigma factor</keyword>
<evidence type="ECO:0000313" key="7">
    <source>
        <dbReference type="EMBL" id="MCV2885348.1"/>
    </source>
</evidence>
<dbReference type="Gene3D" id="1.10.1740.10">
    <property type="match status" value="1"/>
</dbReference>
<feature type="domain" description="RNA polymerase sigma factor 70 region 4 type 2" evidence="6">
    <location>
        <begin position="113"/>
        <end position="156"/>
    </location>
</feature>
<dbReference type="InterPro" id="IPR013324">
    <property type="entry name" value="RNA_pol_sigma_r3/r4-like"/>
</dbReference>
<name>A0ABT3A9J2_9ALTE</name>
<proteinExistence type="inferred from homology"/>
<dbReference type="PANTHER" id="PTHR43133">
    <property type="entry name" value="RNA POLYMERASE ECF-TYPE SIGMA FACTO"/>
    <property type="match status" value="1"/>
</dbReference>
<evidence type="ECO:0000256" key="2">
    <source>
        <dbReference type="ARBA" id="ARBA00023015"/>
    </source>
</evidence>
<dbReference type="SUPFAM" id="SSF88946">
    <property type="entry name" value="Sigma2 domain of RNA polymerase sigma factors"/>
    <property type="match status" value="1"/>
</dbReference>
<dbReference type="Proteomes" id="UP001652504">
    <property type="component" value="Unassembled WGS sequence"/>
</dbReference>
<dbReference type="Pfam" id="PF08281">
    <property type="entry name" value="Sigma70_r4_2"/>
    <property type="match status" value="1"/>
</dbReference>
<evidence type="ECO:0000256" key="4">
    <source>
        <dbReference type="ARBA" id="ARBA00023163"/>
    </source>
</evidence>
<protein>
    <submittedName>
        <fullName evidence="7">RNA polymerase sigma factor</fullName>
    </submittedName>
</protein>
<dbReference type="NCBIfam" id="TIGR02937">
    <property type="entry name" value="sigma70-ECF"/>
    <property type="match status" value="1"/>
</dbReference>
<accession>A0ABT3A9J2</accession>
<organism evidence="7 8">
    <name type="scientific">Fluctibacter corallii</name>
    <dbReference type="NCBI Taxonomy" id="2984329"/>
    <lineage>
        <taxon>Bacteria</taxon>
        <taxon>Pseudomonadati</taxon>
        <taxon>Pseudomonadota</taxon>
        <taxon>Gammaproteobacteria</taxon>
        <taxon>Alteromonadales</taxon>
        <taxon>Alteromonadaceae</taxon>
        <taxon>Fluctibacter</taxon>
    </lineage>
</organism>
<dbReference type="SUPFAM" id="SSF88659">
    <property type="entry name" value="Sigma3 and sigma4 domains of RNA polymerase sigma factors"/>
    <property type="match status" value="1"/>
</dbReference>
<comment type="caution">
    <text evidence="7">The sequence shown here is derived from an EMBL/GenBank/DDBJ whole genome shotgun (WGS) entry which is preliminary data.</text>
</comment>
<comment type="similarity">
    <text evidence="1">Belongs to the sigma-70 factor family. ECF subfamily.</text>
</comment>
<reference evidence="7 8" key="1">
    <citation type="submission" date="2022-10" db="EMBL/GenBank/DDBJ databases">
        <title>Aestuariibacter sp. AA17 isolated from Montipora capitata coral fragment.</title>
        <authorList>
            <person name="Emsley S.A."/>
            <person name="Pfannmuller K.M."/>
            <person name="Loughran R.M."/>
            <person name="Shlafstein M."/>
            <person name="Papke E."/>
            <person name="Saw J.H."/>
            <person name="Ushijima B."/>
            <person name="Videau P."/>
        </authorList>
    </citation>
    <scope>NUCLEOTIDE SEQUENCE [LARGE SCALE GENOMIC DNA]</scope>
    <source>
        <strain evidence="7 8">AA17</strain>
    </source>
</reference>
<keyword evidence="2" id="KW-0805">Transcription regulation</keyword>
<evidence type="ECO:0000259" key="5">
    <source>
        <dbReference type="Pfam" id="PF04542"/>
    </source>
</evidence>
<feature type="domain" description="RNA polymerase sigma-70 region 2" evidence="5">
    <location>
        <begin position="12"/>
        <end position="74"/>
    </location>
</feature>
<dbReference type="InterPro" id="IPR013249">
    <property type="entry name" value="RNA_pol_sigma70_r4_t2"/>
</dbReference>
<dbReference type="InterPro" id="IPR039425">
    <property type="entry name" value="RNA_pol_sigma-70-like"/>
</dbReference>
<dbReference type="PANTHER" id="PTHR43133:SF63">
    <property type="entry name" value="RNA POLYMERASE SIGMA FACTOR FECI-RELATED"/>
    <property type="match status" value="1"/>
</dbReference>
<evidence type="ECO:0000259" key="6">
    <source>
        <dbReference type="Pfam" id="PF08281"/>
    </source>
</evidence>
<dbReference type="RefSeq" id="WP_263712631.1">
    <property type="nucleotide sequence ID" value="NZ_JAOWKX010000005.1"/>
</dbReference>
<dbReference type="InterPro" id="IPR036388">
    <property type="entry name" value="WH-like_DNA-bd_sf"/>
</dbReference>
<evidence type="ECO:0000256" key="3">
    <source>
        <dbReference type="ARBA" id="ARBA00023082"/>
    </source>
</evidence>